<keyword evidence="11" id="KW-1185">Reference proteome</keyword>
<dbReference type="PANTHER" id="PTHR31806">
    <property type="entry name" value="PURINE-CYTOSINE PERMEASE FCY2-RELATED"/>
    <property type="match status" value="1"/>
</dbReference>
<evidence type="ECO:0000256" key="5">
    <source>
        <dbReference type="ARBA" id="ARBA00022989"/>
    </source>
</evidence>
<feature type="region of interest" description="Disordered" evidence="8">
    <location>
        <begin position="1"/>
        <end position="22"/>
    </location>
</feature>
<dbReference type="Pfam" id="PF02133">
    <property type="entry name" value="Transp_cyt_pur"/>
    <property type="match status" value="1"/>
</dbReference>
<evidence type="ECO:0000256" key="8">
    <source>
        <dbReference type="SAM" id="MobiDB-lite"/>
    </source>
</evidence>
<keyword evidence="3 7" id="KW-0813">Transport</keyword>
<evidence type="ECO:0000256" key="7">
    <source>
        <dbReference type="PIRNR" id="PIRNR002744"/>
    </source>
</evidence>
<keyword evidence="6 7" id="KW-0472">Membrane</keyword>
<comment type="subcellular location">
    <subcellularLocation>
        <location evidence="1">Membrane</location>
        <topology evidence="1">Multi-pass membrane protein</topology>
    </subcellularLocation>
</comment>
<evidence type="ECO:0000313" key="11">
    <source>
        <dbReference type="Proteomes" id="UP001354931"/>
    </source>
</evidence>
<organism evidence="10 11">
    <name type="scientific">Streptomyces endophyticus</name>
    <dbReference type="NCBI Taxonomy" id="714166"/>
    <lineage>
        <taxon>Bacteria</taxon>
        <taxon>Bacillati</taxon>
        <taxon>Actinomycetota</taxon>
        <taxon>Actinomycetes</taxon>
        <taxon>Kitasatosporales</taxon>
        <taxon>Streptomycetaceae</taxon>
        <taxon>Streptomyces</taxon>
    </lineage>
</organism>
<keyword evidence="4 9" id="KW-0812">Transmembrane</keyword>
<gene>
    <name evidence="10" type="ORF">OKJ99_26775</name>
</gene>
<protein>
    <submittedName>
        <fullName evidence="10">Cytosine permease</fullName>
    </submittedName>
</protein>
<feature type="transmembrane region" description="Helical" evidence="9">
    <location>
        <begin position="66"/>
        <end position="88"/>
    </location>
</feature>
<evidence type="ECO:0000313" key="10">
    <source>
        <dbReference type="EMBL" id="MEB8341110.1"/>
    </source>
</evidence>
<evidence type="ECO:0000256" key="3">
    <source>
        <dbReference type="ARBA" id="ARBA00022448"/>
    </source>
</evidence>
<feature type="transmembrane region" description="Helical" evidence="9">
    <location>
        <begin position="148"/>
        <end position="168"/>
    </location>
</feature>
<comment type="similarity">
    <text evidence="2 7">Belongs to the purine-cytosine permease (2.A.39) family.</text>
</comment>
<feature type="transmembrane region" description="Helical" evidence="9">
    <location>
        <begin position="205"/>
        <end position="226"/>
    </location>
</feature>
<comment type="caution">
    <text evidence="10">The sequence shown here is derived from an EMBL/GenBank/DDBJ whole genome shotgun (WGS) entry which is preliminary data.</text>
</comment>
<feature type="transmembrane region" description="Helical" evidence="9">
    <location>
        <begin position="175"/>
        <end position="193"/>
    </location>
</feature>
<feature type="transmembrane region" description="Helical" evidence="9">
    <location>
        <begin position="40"/>
        <end position="60"/>
    </location>
</feature>
<dbReference type="RefSeq" id="WP_326020096.1">
    <property type="nucleotide sequence ID" value="NZ_JAOZYC010000142.1"/>
</dbReference>
<name>A0ABU6FAN5_9ACTN</name>
<evidence type="ECO:0000256" key="1">
    <source>
        <dbReference type="ARBA" id="ARBA00004141"/>
    </source>
</evidence>
<dbReference type="Proteomes" id="UP001354931">
    <property type="component" value="Unassembled WGS sequence"/>
</dbReference>
<evidence type="ECO:0000256" key="2">
    <source>
        <dbReference type="ARBA" id="ARBA00008974"/>
    </source>
</evidence>
<evidence type="ECO:0000256" key="9">
    <source>
        <dbReference type="SAM" id="Phobius"/>
    </source>
</evidence>
<feature type="transmembrane region" description="Helical" evidence="9">
    <location>
        <begin position="441"/>
        <end position="458"/>
    </location>
</feature>
<dbReference type="Gene3D" id="1.10.4160.10">
    <property type="entry name" value="Hydantoin permease"/>
    <property type="match status" value="1"/>
</dbReference>
<sequence>MDGQPARTPGGDTAPAPERIEHRTIDVVPADERHGRTRDLFTIWFSANLGPLTVVTGALAPTAFGLSFFWSLAALLVGHLGGGFLMALHSAQGPQLGVPQMIQSRGQFGSVGALAVVLVVIVMYQGFFASNLVVGAQSLGQVTPVGESTGVLLCAAVSLVVAVVGYRLMHRIGAWTTWAFGAIQVIGAVYLFTGGLPSDFLSTGGFSLAGFLGMVSVGALWQIAYAPYVSDYSRYMPAHRAGIRSTLWCTYAGCVLGSVIPMVVGAAIGIAGDGDPIAALNHLLGSTLGQLTLWSFALVTMLTNSMNLYGAVLCAVTAVQTFAHRWLPRATGRAVIGAALTALSVALALALADSFMTNYLNLIYVLQYVLIPWTAINLVDFYLVRHGEYDVPSFFARDGGIYGRWNATALMVYAVGILAEIPFMAQSLYTGPLAHALGDTDLGWIAGLVVTVPLYWLLAARGTNRRTPAPAPTTTGVPAA</sequence>
<evidence type="ECO:0000256" key="6">
    <source>
        <dbReference type="ARBA" id="ARBA00023136"/>
    </source>
</evidence>
<dbReference type="PIRSF" id="PIRSF002744">
    <property type="entry name" value="Pur-cyt_permease"/>
    <property type="match status" value="1"/>
</dbReference>
<feature type="transmembrane region" description="Helical" evidence="9">
    <location>
        <begin position="247"/>
        <end position="271"/>
    </location>
</feature>
<keyword evidence="5 9" id="KW-1133">Transmembrane helix</keyword>
<dbReference type="InterPro" id="IPR026030">
    <property type="entry name" value="Pur-cyt_permease_Fcy2/21/22"/>
</dbReference>
<feature type="transmembrane region" description="Helical" evidence="9">
    <location>
        <begin position="405"/>
        <end position="429"/>
    </location>
</feature>
<feature type="transmembrane region" description="Helical" evidence="9">
    <location>
        <begin position="108"/>
        <end position="128"/>
    </location>
</feature>
<dbReference type="InterPro" id="IPR001248">
    <property type="entry name" value="Pur-cyt_permease"/>
</dbReference>
<proteinExistence type="inferred from homology"/>
<dbReference type="PANTHER" id="PTHR31806:SF1">
    <property type="entry name" value="PURINE-CYTOSINE PERMEASE FCY2-RELATED"/>
    <property type="match status" value="1"/>
</dbReference>
<accession>A0ABU6FAN5</accession>
<reference evidence="10 11" key="1">
    <citation type="submission" date="2022-10" db="EMBL/GenBank/DDBJ databases">
        <authorList>
            <person name="Xie J."/>
            <person name="Shen N."/>
        </authorList>
    </citation>
    <scope>NUCLEOTIDE SEQUENCE [LARGE SCALE GENOMIC DNA]</scope>
    <source>
        <strain evidence="10 11">YIM65594</strain>
    </source>
</reference>
<feature type="transmembrane region" description="Helical" evidence="9">
    <location>
        <begin position="291"/>
        <end position="319"/>
    </location>
</feature>
<dbReference type="EMBL" id="JAOZYC010000142">
    <property type="protein sequence ID" value="MEB8341110.1"/>
    <property type="molecule type" value="Genomic_DNA"/>
</dbReference>
<feature type="transmembrane region" description="Helical" evidence="9">
    <location>
        <begin position="331"/>
        <end position="352"/>
    </location>
</feature>
<feature type="transmembrane region" description="Helical" evidence="9">
    <location>
        <begin position="364"/>
        <end position="384"/>
    </location>
</feature>
<evidence type="ECO:0000256" key="4">
    <source>
        <dbReference type="ARBA" id="ARBA00022692"/>
    </source>
</evidence>